<dbReference type="GO" id="GO:0050577">
    <property type="term" value="F:GDP-L-fucose synthase activity"/>
    <property type="evidence" value="ECO:0007669"/>
    <property type="project" value="TreeGrafter"/>
</dbReference>
<dbReference type="AlphaFoldDB" id="A0A8R1IJB1"/>
<reference evidence="1" key="2">
    <citation type="submission" date="2022-06" db="UniProtKB">
        <authorList>
            <consortium name="EnsemblMetazoa"/>
        </authorList>
    </citation>
    <scope>IDENTIFICATION</scope>
    <source>
        <strain evidence="1">DF5081</strain>
    </source>
</reference>
<evidence type="ECO:0000313" key="2">
    <source>
        <dbReference type="Proteomes" id="UP000005237"/>
    </source>
</evidence>
<keyword evidence="2" id="KW-1185">Reference proteome</keyword>
<proteinExistence type="predicted"/>
<name>A0A8R1IJB1_CAEJA</name>
<organism evidence="1 2">
    <name type="scientific">Caenorhabditis japonica</name>
    <dbReference type="NCBI Taxonomy" id="281687"/>
    <lineage>
        <taxon>Eukaryota</taxon>
        <taxon>Metazoa</taxon>
        <taxon>Ecdysozoa</taxon>
        <taxon>Nematoda</taxon>
        <taxon>Chromadorea</taxon>
        <taxon>Rhabditida</taxon>
        <taxon>Rhabditina</taxon>
        <taxon>Rhabditomorpha</taxon>
        <taxon>Rhabditoidea</taxon>
        <taxon>Rhabditidae</taxon>
        <taxon>Peloderinae</taxon>
        <taxon>Caenorhabditis</taxon>
    </lineage>
</organism>
<sequence>DVEPIILSVGESDEVSIRDAVSAVVKAIGFEGAVEYDTSKADGQFKKTASNEKLLKLFPDFKFTPFDEAIQESVDWFVENYDTARK</sequence>
<dbReference type="SUPFAM" id="SSF51735">
    <property type="entry name" value="NAD(P)-binding Rossmann-fold domains"/>
    <property type="match status" value="1"/>
</dbReference>
<evidence type="ECO:0000313" key="1">
    <source>
        <dbReference type="EnsemblMetazoa" id="CJA32569.1"/>
    </source>
</evidence>
<evidence type="ECO:0008006" key="3">
    <source>
        <dbReference type="Google" id="ProtNLM"/>
    </source>
</evidence>
<dbReference type="Gene3D" id="3.90.25.10">
    <property type="entry name" value="UDP-galactose 4-epimerase, domain 1"/>
    <property type="match status" value="1"/>
</dbReference>
<accession>A0A8R1IJB1</accession>
<dbReference type="PANTHER" id="PTHR43238:SF1">
    <property type="entry name" value="GDP-L-FUCOSE SYNTHASE"/>
    <property type="match status" value="1"/>
</dbReference>
<reference evidence="2" key="1">
    <citation type="submission" date="2010-08" db="EMBL/GenBank/DDBJ databases">
        <authorList>
            <consortium name="Caenorhabditis japonica Sequencing Consortium"/>
            <person name="Wilson R.K."/>
        </authorList>
    </citation>
    <scope>NUCLEOTIDE SEQUENCE [LARGE SCALE GENOMIC DNA]</scope>
    <source>
        <strain evidence="2">DF5081</strain>
    </source>
</reference>
<dbReference type="PANTHER" id="PTHR43238">
    <property type="entry name" value="GDP-L-FUCOSE SYNTHASE"/>
    <property type="match status" value="1"/>
</dbReference>
<dbReference type="Proteomes" id="UP000005237">
    <property type="component" value="Unassembled WGS sequence"/>
</dbReference>
<protein>
    <recommendedName>
        <fullName evidence="3">GDP-L-fucose synthase</fullName>
    </recommendedName>
</protein>
<dbReference type="InterPro" id="IPR036291">
    <property type="entry name" value="NAD(P)-bd_dom_sf"/>
</dbReference>
<dbReference type="EnsemblMetazoa" id="CJA32569.1">
    <property type="protein sequence ID" value="CJA32569.1"/>
    <property type="gene ID" value="WBGene00208416"/>
</dbReference>